<name>A0A4Y7L0F4_PAPSO</name>
<evidence type="ECO:0000256" key="4">
    <source>
        <dbReference type="ARBA" id="ARBA00023163"/>
    </source>
</evidence>
<feature type="coiled-coil region" evidence="6">
    <location>
        <begin position="460"/>
        <end position="494"/>
    </location>
</feature>
<keyword evidence="3" id="KW-0238">DNA-binding</keyword>
<comment type="subcellular location">
    <subcellularLocation>
        <location evidence="1">Nucleus</location>
    </subcellularLocation>
</comment>
<dbReference type="InterPro" id="IPR003340">
    <property type="entry name" value="B3_DNA-bd"/>
</dbReference>
<gene>
    <name evidence="9" type="ORF">C5167_002364</name>
</gene>
<evidence type="ECO:0000256" key="2">
    <source>
        <dbReference type="ARBA" id="ARBA00023015"/>
    </source>
</evidence>
<keyword evidence="6" id="KW-0175">Coiled coil</keyword>
<sequence>MEGKQKIPNGRFLKRMTRSSTKETDSSLTKVVPQQVVHNPTKEKKRTRSKTLLTATEDHSKSLAQVGAEEIQSSLNPKYPSFIKIMLPSHVSNGFWLGLPATFCSLNLPKEDFDLTLLDEDGEEHIVKCLPRKFGLSGGWGQFARVHNLAAGDAVVFQLVEATKFKVYIVRGTRGLACDIPEEGSDIADHSDAKERNTRKRVLSHLTVPLLGEDQDSVLSLPEGCSEMETTKRPGHKQVKSDPSVPLHGEDQDVTLPLSSSIQPEDHGNEVEIDLSIMLSPASSRQPEGRSDEEVIDRNITLLLASSRQLDDHSSEEVIDSEVLERIKFSHSIFEVQDVADLESFTIVVNGLIIDSEISANVRTKYYELCCSQKTHLHKHLIQGMNSKLVAGMICETVDIADAIKASKLSTPKDDYKAWQKSLIGFKHLGMNVEFLLSRLDILLKLALESEHSLDDNEQDRAKEEELSTLEKRILELRNESTRLEKEVETLKVNAEKHEAFHNVVNSPW</sequence>
<evidence type="ECO:0000256" key="3">
    <source>
        <dbReference type="ARBA" id="ARBA00023125"/>
    </source>
</evidence>
<organism evidence="9 10">
    <name type="scientific">Papaver somniferum</name>
    <name type="common">Opium poppy</name>
    <dbReference type="NCBI Taxonomy" id="3469"/>
    <lineage>
        <taxon>Eukaryota</taxon>
        <taxon>Viridiplantae</taxon>
        <taxon>Streptophyta</taxon>
        <taxon>Embryophyta</taxon>
        <taxon>Tracheophyta</taxon>
        <taxon>Spermatophyta</taxon>
        <taxon>Magnoliopsida</taxon>
        <taxon>Ranunculales</taxon>
        <taxon>Papaveraceae</taxon>
        <taxon>Papaveroideae</taxon>
        <taxon>Papaver</taxon>
    </lineage>
</organism>
<dbReference type="GO" id="GO:0005634">
    <property type="term" value="C:nucleus"/>
    <property type="evidence" value="ECO:0007669"/>
    <property type="project" value="UniProtKB-SubCell"/>
</dbReference>
<dbReference type="InterPro" id="IPR044837">
    <property type="entry name" value="REM16-like"/>
</dbReference>
<evidence type="ECO:0000313" key="9">
    <source>
        <dbReference type="EMBL" id="RZC78132.1"/>
    </source>
</evidence>
<keyword evidence="10" id="KW-1185">Reference proteome</keyword>
<accession>A0A4Y7L0F4</accession>
<feature type="region of interest" description="Disordered" evidence="7">
    <location>
        <begin position="1"/>
        <end position="50"/>
    </location>
</feature>
<dbReference type="Pfam" id="PF02362">
    <property type="entry name" value="B3"/>
    <property type="match status" value="1"/>
</dbReference>
<evidence type="ECO:0000313" key="10">
    <source>
        <dbReference type="Proteomes" id="UP000316621"/>
    </source>
</evidence>
<dbReference type="CDD" id="cd10017">
    <property type="entry name" value="B3_DNA"/>
    <property type="match status" value="1"/>
</dbReference>
<feature type="region of interest" description="Disordered" evidence="7">
    <location>
        <begin position="226"/>
        <end position="251"/>
    </location>
</feature>
<dbReference type="AlphaFoldDB" id="A0A4Y7L0F4"/>
<protein>
    <recommendedName>
        <fullName evidence="8">TF-B3 domain-containing protein</fullName>
    </recommendedName>
</protein>
<evidence type="ECO:0000256" key="7">
    <source>
        <dbReference type="SAM" id="MobiDB-lite"/>
    </source>
</evidence>
<dbReference type="OMA" id="FCKEANA"/>
<dbReference type="PROSITE" id="PS50863">
    <property type="entry name" value="B3"/>
    <property type="match status" value="1"/>
</dbReference>
<keyword evidence="5" id="KW-0539">Nucleus</keyword>
<evidence type="ECO:0000256" key="1">
    <source>
        <dbReference type="ARBA" id="ARBA00004123"/>
    </source>
</evidence>
<dbReference type="PANTHER" id="PTHR31391">
    <property type="entry name" value="B3 DOMAIN-CONTAINING PROTEIN OS11G0197600-RELATED"/>
    <property type="match status" value="1"/>
</dbReference>
<keyword evidence="2" id="KW-0805">Transcription regulation</keyword>
<dbReference type="PANTHER" id="PTHR31391:SF101">
    <property type="entry name" value="B3 DOMAIN-CONTAINING PROTEIN OS01G0234100"/>
    <property type="match status" value="1"/>
</dbReference>
<dbReference type="SUPFAM" id="SSF101936">
    <property type="entry name" value="DNA-binding pseudobarrel domain"/>
    <property type="match status" value="1"/>
</dbReference>
<dbReference type="InterPro" id="IPR015300">
    <property type="entry name" value="DNA-bd_pseudobarrel_sf"/>
</dbReference>
<evidence type="ECO:0000256" key="6">
    <source>
        <dbReference type="SAM" id="Coils"/>
    </source>
</evidence>
<dbReference type="Proteomes" id="UP000316621">
    <property type="component" value="Chromosome 9"/>
</dbReference>
<dbReference type="STRING" id="3469.A0A4Y7L0F4"/>
<dbReference type="EMBL" id="CM010723">
    <property type="protein sequence ID" value="RZC78132.1"/>
    <property type="molecule type" value="Genomic_DNA"/>
</dbReference>
<dbReference type="Gramene" id="RZC78132">
    <property type="protein sequence ID" value="RZC78132"/>
    <property type="gene ID" value="C5167_002364"/>
</dbReference>
<dbReference type="SMART" id="SM01019">
    <property type="entry name" value="B3"/>
    <property type="match status" value="1"/>
</dbReference>
<reference evidence="9 10" key="1">
    <citation type="journal article" date="2018" name="Science">
        <title>The opium poppy genome and morphinan production.</title>
        <authorList>
            <person name="Guo L."/>
            <person name="Winzer T."/>
            <person name="Yang X."/>
            <person name="Li Y."/>
            <person name="Ning Z."/>
            <person name="He Z."/>
            <person name="Teodor R."/>
            <person name="Lu Y."/>
            <person name="Bowser T.A."/>
            <person name="Graham I.A."/>
            <person name="Ye K."/>
        </authorList>
    </citation>
    <scope>NUCLEOTIDE SEQUENCE [LARGE SCALE GENOMIC DNA]</scope>
    <source>
        <strain evidence="10">cv. HN1</strain>
        <tissue evidence="9">Leaves</tissue>
    </source>
</reference>
<keyword evidence="4" id="KW-0804">Transcription</keyword>
<dbReference type="GO" id="GO:0003677">
    <property type="term" value="F:DNA binding"/>
    <property type="evidence" value="ECO:0007669"/>
    <property type="project" value="UniProtKB-KW"/>
</dbReference>
<feature type="domain" description="TF-B3" evidence="8">
    <location>
        <begin position="82"/>
        <end position="173"/>
    </location>
</feature>
<dbReference type="Gene3D" id="2.40.330.10">
    <property type="entry name" value="DNA-binding pseudobarrel domain"/>
    <property type="match status" value="1"/>
</dbReference>
<proteinExistence type="predicted"/>
<evidence type="ECO:0000256" key="5">
    <source>
        <dbReference type="ARBA" id="ARBA00023242"/>
    </source>
</evidence>
<evidence type="ECO:0000259" key="8">
    <source>
        <dbReference type="PROSITE" id="PS50863"/>
    </source>
</evidence>